<sequence length="918" mass="98400">MNQTSGTSSISALDYVNNLTNFKSGSSNVVVPGTTNNTGSQYTMVDLSAWDLSTTCGSCHPGGGFVEKDRNGKRFSMMNPALDGQTPYTMTVFDKYDQNTGLPNHQVISSPWSYPLYMNGSAITAPGGWGQAMTVTMPDGSPMQVQNGQVMMPNVKEFDCLMCHQQGYSNLMSSVMAYSGAHNATPSFGAGFMNMFTQAYDFSTGMLQKDANGIVSLSPTFLSQIMSKKPVSQNCRNCHMPSGLKDLPDMFRDFLSSAPMAYNSNFTTSFTGLSMPSYDFNAPFGYTWDWQESSMPTSPVVLMTQTGLAMASGKSAPAVPAGWPAAMGMTEFNQSVAMSTPGFLGGGNPSGSLTQSGPIFYQATLPNTGGMQDQNALKKGVVPFPRAEWFKRGDMWAEGYDVHLNLECSGCHMQTNTTKVDQFVDPTGTNPNTTFDGKSLCDPGKGYDSAAGVEGNATKRASVNSQDTVKKCDNCHVTGKNQQGIAIDTFGAPNPTAAHQAAGLLKNVTQAIKTTTGSNEVAFVGSHLDVIDCTVCHLTREQMVVRELDATSGNRYPNMLGFAAERGMLGMFSDPAPGMIPANTNLRKWDPLYTWQKGGTYYKTKDDGSVNADWRRKVYAVNIITAGIWNNVDPTVDANGDGVTGAPPMHHTGDYPGALTANYDPWIARDMKAGINFGPSGFAPVPVGFGNGQYMSAYAQDGTFTGAWSYVGVYGGNILFSTPEEITNYKNYRNGIKDLVDGKSWSGTQLAFIGGPYKVTHGIRPVATYVLGKSCTDCHSATPKAPIFSGAFDMLGTAIKATAGANFMQSPAEQWTVVGAKDDIETGAELSTKAGGALEIKFDQLGDWNPATKTFTPNSNGLFKKVLPLERSEAMYPVDDGTVLFKDVTGTTTFANRAAWINYLTDPVAIQNKANALP</sequence>
<comment type="caution">
    <text evidence="1">The sequence shown here is derived from an EMBL/GenBank/DDBJ whole genome shotgun (WGS) entry which is preliminary data.</text>
</comment>
<accession>A0A8J7LYU7</accession>
<gene>
    <name evidence="1" type="ORF">JFN93_12245</name>
</gene>
<proteinExistence type="predicted"/>
<dbReference type="AlphaFoldDB" id="A0A8J7LYU7"/>
<protein>
    <submittedName>
        <fullName evidence="1">Cytochrome C</fullName>
    </submittedName>
</protein>
<dbReference type="InterPro" id="IPR036280">
    <property type="entry name" value="Multihaem_cyt_sf"/>
</dbReference>
<dbReference type="Proteomes" id="UP000636888">
    <property type="component" value="Unassembled WGS sequence"/>
</dbReference>
<evidence type="ECO:0000313" key="2">
    <source>
        <dbReference type="Proteomes" id="UP000636888"/>
    </source>
</evidence>
<reference evidence="1" key="1">
    <citation type="submission" date="2020-12" db="EMBL/GenBank/DDBJ databases">
        <title>Geomonas sp. Red875, isolated from river sediment.</title>
        <authorList>
            <person name="Xu Z."/>
            <person name="Zhang Z."/>
            <person name="Masuda Y."/>
            <person name="Itoh H."/>
            <person name="Senoo K."/>
        </authorList>
    </citation>
    <scope>NUCLEOTIDE SEQUENCE</scope>
    <source>
        <strain evidence="1">Red875</strain>
    </source>
</reference>
<dbReference type="RefSeq" id="WP_199384373.1">
    <property type="nucleotide sequence ID" value="NZ_JAEMHM010000009.1"/>
</dbReference>
<dbReference type="EMBL" id="JAEMHM010000009">
    <property type="protein sequence ID" value="MBJ6725482.1"/>
    <property type="molecule type" value="Genomic_DNA"/>
</dbReference>
<organism evidence="1 2">
    <name type="scientific">Geomesophilobacter sediminis</name>
    <dbReference type="NCBI Taxonomy" id="2798584"/>
    <lineage>
        <taxon>Bacteria</taxon>
        <taxon>Pseudomonadati</taxon>
        <taxon>Thermodesulfobacteriota</taxon>
        <taxon>Desulfuromonadia</taxon>
        <taxon>Geobacterales</taxon>
        <taxon>Geobacteraceae</taxon>
        <taxon>Geomesophilobacter</taxon>
    </lineage>
</organism>
<name>A0A8J7LYU7_9BACT</name>
<dbReference type="SUPFAM" id="SSF48695">
    <property type="entry name" value="Multiheme cytochromes"/>
    <property type="match status" value="1"/>
</dbReference>
<keyword evidence="2" id="KW-1185">Reference proteome</keyword>
<evidence type="ECO:0000313" key="1">
    <source>
        <dbReference type="EMBL" id="MBJ6725482.1"/>
    </source>
</evidence>